<evidence type="ECO:0008006" key="4">
    <source>
        <dbReference type="Google" id="ProtNLM"/>
    </source>
</evidence>
<sequence>MKLLILTSAASILLESVPGILSLTENRLRGSSSAVAKSIASFRDVLDAASAVVGGVHDEDECWDYEETKDHQRTANTWCFRAHQQCCSSENKYAHSHDFCVFYGFEPEPDETSDGIDFNTDDPEDPVDCTMCGDTTCDGDDSERDDRNSRGECYYYEEDRDYEKEEDTWCFHAHQECCSSENKYNKWLNFCEYYGFEDPGDHPEGIAGYIPWTFNTVDCTMCDDEKCDQDDTKLVVKSTKNQSDDVDISNDEDWSLMYFKTFSPLCKLMNSNMKISAYMKRKLRVNCRV</sequence>
<feature type="chain" id="PRO_5044858803" description="Secreted protein" evidence="1">
    <location>
        <begin position="23"/>
        <end position="289"/>
    </location>
</feature>
<proteinExistence type="predicted"/>
<name>A0ABD3NMF1_9STRA</name>
<gene>
    <name evidence="2" type="ORF">ACHAW5_007678</name>
</gene>
<keyword evidence="3" id="KW-1185">Reference proteome</keyword>
<evidence type="ECO:0000256" key="1">
    <source>
        <dbReference type="SAM" id="SignalP"/>
    </source>
</evidence>
<dbReference type="EMBL" id="JALLAZ020001327">
    <property type="protein sequence ID" value="KAL3776877.1"/>
    <property type="molecule type" value="Genomic_DNA"/>
</dbReference>
<evidence type="ECO:0000313" key="3">
    <source>
        <dbReference type="Proteomes" id="UP001530315"/>
    </source>
</evidence>
<reference evidence="2 3" key="1">
    <citation type="submission" date="2024-10" db="EMBL/GenBank/DDBJ databases">
        <title>Updated reference genomes for cyclostephanoid diatoms.</title>
        <authorList>
            <person name="Roberts W.R."/>
            <person name="Alverson A.J."/>
        </authorList>
    </citation>
    <scope>NUCLEOTIDE SEQUENCE [LARGE SCALE GENOMIC DNA]</scope>
    <source>
        <strain evidence="2 3">AJA276-08</strain>
    </source>
</reference>
<protein>
    <recommendedName>
        <fullName evidence="4">Secreted protein</fullName>
    </recommendedName>
</protein>
<organism evidence="2 3">
    <name type="scientific">Stephanodiscus triporus</name>
    <dbReference type="NCBI Taxonomy" id="2934178"/>
    <lineage>
        <taxon>Eukaryota</taxon>
        <taxon>Sar</taxon>
        <taxon>Stramenopiles</taxon>
        <taxon>Ochrophyta</taxon>
        <taxon>Bacillariophyta</taxon>
        <taxon>Coscinodiscophyceae</taxon>
        <taxon>Thalassiosirophycidae</taxon>
        <taxon>Stephanodiscales</taxon>
        <taxon>Stephanodiscaceae</taxon>
        <taxon>Stephanodiscus</taxon>
    </lineage>
</organism>
<dbReference type="Proteomes" id="UP001530315">
    <property type="component" value="Unassembled WGS sequence"/>
</dbReference>
<accession>A0ABD3NMF1</accession>
<evidence type="ECO:0000313" key="2">
    <source>
        <dbReference type="EMBL" id="KAL3776877.1"/>
    </source>
</evidence>
<keyword evidence="1" id="KW-0732">Signal</keyword>
<feature type="signal peptide" evidence="1">
    <location>
        <begin position="1"/>
        <end position="22"/>
    </location>
</feature>
<dbReference type="AlphaFoldDB" id="A0ABD3NMF1"/>
<comment type="caution">
    <text evidence="2">The sequence shown here is derived from an EMBL/GenBank/DDBJ whole genome shotgun (WGS) entry which is preliminary data.</text>
</comment>